<dbReference type="EMBL" id="CAADFE010000120">
    <property type="protein sequence ID" value="VFJ77301.1"/>
    <property type="molecule type" value="Genomic_DNA"/>
</dbReference>
<reference evidence="1" key="1">
    <citation type="submission" date="2019-02" db="EMBL/GenBank/DDBJ databases">
        <authorList>
            <person name="Gruber-Vodicka R. H."/>
            <person name="Seah K. B. B."/>
        </authorList>
    </citation>
    <scope>NUCLEOTIDE SEQUENCE</scope>
    <source>
        <strain evidence="1">BECK_BZ131</strain>
    </source>
</reference>
<protein>
    <submittedName>
        <fullName evidence="1">Uncharacterized protein</fullName>
    </submittedName>
</protein>
<sequence length="92" mass="10701">MTCLCCDTQHRDSLDSRLPLTRLILPHRLLIWQIIIVLHDDTRPIPLHIIELTALRGPNEYAEHDETEQHHAGNQCVDDFHGTTSECARHFR</sequence>
<gene>
    <name evidence="1" type="ORF">BECKFW1821C_GA0114237_11204</name>
</gene>
<dbReference type="AlphaFoldDB" id="A0A450U2L6"/>
<organism evidence="1">
    <name type="scientific">Candidatus Kentrum sp. FW</name>
    <dbReference type="NCBI Taxonomy" id="2126338"/>
    <lineage>
        <taxon>Bacteria</taxon>
        <taxon>Pseudomonadati</taxon>
        <taxon>Pseudomonadota</taxon>
        <taxon>Gammaproteobacteria</taxon>
        <taxon>Candidatus Kentrum</taxon>
    </lineage>
</organism>
<proteinExistence type="predicted"/>
<accession>A0A450U2L6</accession>
<evidence type="ECO:0000313" key="1">
    <source>
        <dbReference type="EMBL" id="VFJ77301.1"/>
    </source>
</evidence>
<name>A0A450U2L6_9GAMM</name>